<accession>A0ABR3Z4U1</accession>
<feature type="domain" description="Alcohol dehydrogenase-like C-terminal" evidence="2">
    <location>
        <begin position="189"/>
        <end position="322"/>
    </location>
</feature>
<proteinExistence type="predicted"/>
<dbReference type="InterPro" id="IPR013149">
    <property type="entry name" value="ADH-like_C"/>
</dbReference>
<dbReference type="CDD" id="cd05188">
    <property type="entry name" value="MDR"/>
    <property type="match status" value="1"/>
</dbReference>
<evidence type="ECO:0000259" key="2">
    <source>
        <dbReference type="Pfam" id="PF00107"/>
    </source>
</evidence>
<dbReference type="SUPFAM" id="SSF50129">
    <property type="entry name" value="GroES-like"/>
    <property type="match status" value="1"/>
</dbReference>
<dbReference type="InterPro" id="IPR013154">
    <property type="entry name" value="ADH-like_N"/>
</dbReference>
<evidence type="ECO:0000259" key="3">
    <source>
        <dbReference type="Pfam" id="PF08240"/>
    </source>
</evidence>
<organism evidence="4 5">
    <name type="scientific">Sporothrix stenoceras</name>
    <dbReference type="NCBI Taxonomy" id="5173"/>
    <lineage>
        <taxon>Eukaryota</taxon>
        <taxon>Fungi</taxon>
        <taxon>Dikarya</taxon>
        <taxon>Ascomycota</taxon>
        <taxon>Pezizomycotina</taxon>
        <taxon>Sordariomycetes</taxon>
        <taxon>Sordariomycetidae</taxon>
        <taxon>Ophiostomatales</taxon>
        <taxon>Ophiostomataceae</taxon>
        <taxon>Sporothrix</taxon>
    </lineage>
</organism>
<protein>
    <recommendedName>
        <fullName evidence="6">Alcohol dehydrogenase</fullName>
    </recommendedName>
</protein>
<dbReference type="Gene3D" id="3.90.180.10">
    <property type="entry name" value="Medium-chain alcohol dehydrogenases, catalytic domain"/>
    <property type="match status" value="1"/>
</dbReference>
<sequence>MKALVLHGIKDLRLDEVPVPTADPGSVVISMVASPVWNYLPEIMDGRRVYPLTFPFTFGTYAVGRVKAVGPDITYIKPGQLVFCDAMIYLRDSPTNFFVLGYHGGYTPEERTVSSTYWKDGCFADLVRWPAENVHVVDEGLLAKHNVPIEQLAEVAAVGPAMGAANSIGVKAGETVFILPSTGFFSSSAITAVLGLGANVVAGGRSKESLDRMLEYFDNDPRITPVVLSGDADRDSAALRAATPHGRGADAYIDFSPPMAANNTHIIAGLKALKRAGRCCFAGVILDNVALPYYYIMDNALTIKGAFACHREDTAQVLRLIEGGNIKLRKDIIGPYSLADYKETLVLAEESRGFSKMVVFKGKGD</sequence>
<comment type="caution">
    <text evidence="4">The sequence shown here is derived from an EMBL/GenBank/DDBJ whole genome shotgun (WGS) entry which is preliminary data.</text>
</comment>
<dbReference type="Gene3D" id="3.40.50.720">
    <property type="entry name" value="NAD(P)-binding Rossmann-like Domain"/>
    <property type="match status" value="1"/>
</dbReference>
<feature type="domain" description="Alcohol dehydrogenase-like N-terminal" evidence="3">
    <location>
        <begin position="24"/>
        <end position="137"/>
    </location>
</feature>
<dbReference type="Proteomes" id="UP001583186">
    <property type="component" value="Unassembled WGS sequence"/>
</dbReference>
<dbReference type="InterPro" id="IPR036291">
    <property type="entry name" value="NAD(P)-bd_dom_sf"/>
</dbReference>
<dbReference type="SUPFAM" id="SSF51735">
    <property type="entry name" value="NAD(P)-binding Rossmann-fold domains"/>
    <property type="match status" value="1"/>
</dbReference>
<reference evidence="4 5" key="1">
    <citation type="journal article" date="2024" name="IMA Fungus">
        <title>IMA Genome - F19 : A genome assembly and annotation guide to empower mycologists, including annotated draft genome sequences of Ceratocystis pirilliformis, Diaporthe australafricana, Fusarium ophioides, Paecilomyces lecythidis, and Sporothrix stenoceras.</title>
        <authorList>
            <person name="Aylward J."/>
            <person name="Wilson A.M."/>
            <person name="Visagie C.M."/>
            <person name="Spraker J."/>
            <person name="Barnes I."/>
            <person name="Buitendag C."/>
            <person name="Ceriani C."/>
            <person name="Del Mar Angel L."/>
            <person name="du Plessis D."/>
            <person name="Fuchs T."/>
            <person name="Gasser K."/>
            <person name="Kramer D."/>
            <person name="Li W."/>
            <person name="Munsamy K."/>
            <person name="Piso A."/>
            <person name="Price J.L."/>
            <person name="Sonnekus B."/>
            <person name="Thomas C."/>
            <person name="van der Nest A."/>
            <person name="van Dijk A."/>
            <person name="van Heerden A."/>
            <person name="van Vuuren N."/>
            <person name="Yilmaz N."/>
            <person name="Duong T.A."/>
            <person name="van der Merwe N.A."/>
            <person name="Wingfield M.J."/>
            <person name="Wingfield B.D."/>
        </authorList>
    </citation>
    <scope>NUCLEOTIDE SEQUENCE [LARGE SCALE GENOMIC DNA]</scope>
    <source>
        <strain evidence="4 5">CMW 5346</strain>
    </source>
</reference>
<evidence type="ECO:0008006" key="6">
    <source>
        <dbReference type="Google" id="ProtNLM"/>
    </source>
</evidence>
<name>A0ABR3Z4U1_9PEZI</name>
<dbReference type="EMBL" id="JAWCUI010000028">
    <property type="protein sequence ID" value="KAL1895237.1"/>
    <property type="molecule type" value="Genomic_DNA"/>
</dbReference>
<dbReference type="InterPro" id="IPR011032">
    <property type="entry name" value="GroES-like_sf"/>
</dbReference>
<evidence type="ECO:0000313" key="4">
    <source>
        <dbReference type="EMBL" id="KAL1895237.1"/>
    </source>
</evidence>
<dbReference type="Pfam" id="PF08240">
    <property type="entry name" value="ADH_N"/>
    <property type="match status" value="1"/>
</dbReference>
<gene>
    <name evidence="4" type="ORF">Sste5346_005382</name>
</gene>
<dbReference type="InterPro" id="IPR050129">
    <property type="entry name" value="Zn_alcohol_dh"/>
</dbReference>
<keyword evidence="5" id="KW-1185">Reference proteome</keyword>
<dbReference type="PANTHER" id="PTHR43401:SF5">
    <property type="entry name" value="ALCOHOL DEHYDROGENASE-RELATED"/>
    <property type="match status" value="1"/>
</dbReference>
<evidence type="ECO:0000256" key="1">
    <source>
        <dbReference type="ARBA" id="ARBA00023002"/>
    </source>
</evidence>
<evidence type="ECO:0000313" key="5">
    <source>
        <dbReference type="Proteomes" id="UP001583186"/>
    </source>
</evidence>
<dbReference type="PANTHER" id="PTHR43401">
    <property type="entry name" value="L-THREONINE 3-DEHYDROGENASE"/>
    <property type="match status" value="1"/>
</dbReference>
<keyword evidence="1" id="KW-0560">Oxidoreductase</keyword>
<dbReference type="Pfam" id="PF00107">
    <property type="entry name" value="ADH_zinc_N"/>
    <property type="match status" value="1"/>
</dbReference>